<dbReference type="EMBL" id="BARW01029901">
    <property type="protein sequence ID" value="GAJ14362.1"/>
    <property type="molecule type" value="Genomic_DNA"/>
</dbReference>
<sequence>MDENLARLSNIVLFADFKDNIEVLKKIEGLFTEMKVKKGEVIIKEGDEGDELYIIKSGAVRILKNTLQNEAYTVVNLNAGQNVFFGEIGLLLNDKRSATVTAEVDSTFMVTNRKKFLAFGEKEPYIALLITRQVAQMLSKRLTKSGQDVVTLFSALVDEIEGSGRLE</sequence>
<evidence type="ECO:0000313" key="2">
    <source>
        <dbReference type="EMBL" id="GAJ14362.1"/>
    </source>
</evidence>
<dbReference type="GO" id="GO:0034236">
    <property type="term" value="F:protein kinase A catalytic subunit binding"/>
    <property type="evidence" value="ECO:0007669"/>
    <property type="project" value="TreeGrafter"/>
</dbReference>
<evidence type="ECO:0000259" key="1">
    <source>
        <dbReference type="PROSITE" id="PS50042"/>
    </source>
</evidence>
<dbReference type="SMART" id="SM00100">
    <property type="entry name" value="cNMP"/>
    <property type="match status" value="1"/>
</dbReference>
<accession>X1VBG2</accession>
<dbReference type="Gene3D" id="2.60.120.10">
    <property type="entry name" value="Jelly Rolls"/>
    <property type="match status" value="1"/>
</dbReference>
<dbReference type="PROSITE" id="PS50042">
    <property type="entry name" value="CNMP_BINDING_3"/>
    <property type="match status" value="1"/>
</dbReference>
<dbReference type="InterPro" id="IPR018490">
    <property type="entry name" value="cNMP-bd_dom_sf"/>
</dbReference>
<dbReference type="GO" id="GO:0030552">
    <property type="term" value="F:cAMP binding"/>
    <property type="evidence" value="ECO:0007669"/>
    <property type="project" value="TreeGrafter"/>
</dbReference>
<dbReference type="GO" id="GO:0004862">
    <property type="term" value="F:cAMP-dependent protein kinase inhibitor activity"/>
    <property type="evidence" value="ECO:0007669"/>
    <property type="project" value="TreeGrafter"/>
</dbReference>
<dbReference type="PANTHER" id="PTHR11635">
    <property type="entry name" value="CAMP-DEPENDENT PROTEIN KINASE REGULATORY CHAIN"/>
    <property type="match status" value="1"/>
</dbReference>
<proteinExistence type="predicted"/>
<dbReference type="InterPro" id="IPR050503">
    <property type="entry name" value="cAMP-dep_PK_reg_su-like"/>
</dbReference>
<name>X1VBG2_9ZZZZ</name>
<dbReference type="PRINTS" id="PR00103">
    <property type="entry name" value="CAMPKINASE"/>
</dbReference>
<dbReference type="Pfam" id="PF00027">
    <property type="entry name" value="cNMP_binding"/>
    <property type="match status" value="1"/>
</dbReference>
<dbReference type="InterPro" id="IPR014710">
    <property type="entry name" value="RmlC-like_jellyroll"/>
</dbReference>
<dbReference type="AlphaFoldDB" id="X1VBG2"/>
<dbReference type="InterPro" id="IPR000595">
    <property type="entry name" value="cNMP-bd_dom"/>
</dbReference>
<feature type="domain" description="Cyclic nucleotide-binding" evidence="1">
    <location>
        <begin position="22"/>
        <end position="116"/>
    </location>
</feature>
<organism evidence="2">
    <name type="scientific">marine sediment metagenome</name>
    <dbReference type="NCBI Taxonomy" id="412755"/>
    <lineage>
        <taxon>unclassified sequences</taxon>
        <taxon>metagenomes</taxon>
        <taxon>ecological metagenomes</taxon>
    </lineage>
</organism>
<dbReference type="PROSITE" id="PS00888">
    <property type="entry name" value="CNMP_BINDING_1"/>
    <property type="match status" value="1"/>
</dbReference>
<dbReference type="GO" id="GO:0005829">
    <property type="term" value="C:cytosol"/>
    <property type="evidence" value="ECO:0007669"/>
    <property type="project" value="TreeGrafter"/>
</dbReference>
<dbReference type="CDD" id="cd00038">
    <property type="entry name" value="CAP_ED"/>
    <property type="match status" value="1"/>
</dbReference>
<gene>
    <name evidence="2" type="ORF">S12H4_47939</name>
</gene>
<protein>
    <recommendedName>
        <fullName evidence="1">Cyclic nucleotide-binding domain-containing protein</fullName>
    </recommendedName>
</protein>
<dbReference type="PROSITE" id="PS00889">
    <property type="entry name" value="CNMP_BINDING_2"/>
    <property type="match status" value="1"/>
</dbReference>
<dbReference type="PANTHER" id="PTHR11635:SF152">
    <property type="entry name" value="CAMP-DEPENDENT PROTEIN KINASE TYPE I REGULATORY SUBUNIT-RELATED"/>
    <property type="match status" value="1"/>
</dbReference>
<comment type="caution">
    <text evidence="2">The sequence shown here is derived from an EMBL/GenBank/DDBJ whole genome shotgun (WGS) entry which is preliminary data.</text>
</comment>
<reference evidence="2" key="1">
    <citation type="journal article" date="2014" name="Front. Microbiol.">
        <title>High frequency of phylogenetically diverse reductive dehalogenase-homologous genes in deep subseafloor sedimentary metagenomes.</title>
        <authorList>
            <person name="Kawai M."/>
            <person name="Futagami T."/>
            <person name="Toyoda A."/>
            <person name="Takaki Y."/>
            <person name="Nishi S."/>
            <person name="Hori S."/>
            <person name="Arai W."/>
            <person name="Tsubouchi T."/>
            <person name="Morono Y."/>
            <person name="Uchiyama I."/>
            <person name="Ito T."/>
            <person name="Fujiyama A."/>
            <person name="Inagaki F."/>
            <person name="Takami H."/>
        </authorList>
    </citation>
    <scope>NUCLEOTIDE SEQUENCE</scope>
    <source>
        <strain evidence="2">Expedition CK06-06</strain>
    </source>
</reference>
<dbReference type="SUPFAM" id="SSF51206">
    <property type="entry name" value="cAMP-binding domain-like"/>
    <property type="match status" value="1"/>
</dbReference>
<dbReference type="GO" id="GO:0005952">
    <property type="term" value="C:cAMP-dependent protein kinase complex"/>
    <property type="evidence" value="ECO:0007669"/>
    <property type="project" value="InterPro"/>
</dbReference>
<dbReference type="InterPro" id="IPR018488">
    <property type="entry name" value="cNMP-bd_CS"/>
</dbReference>